<protein>
    <submittedName>
        <fullName evidence="1">Uncharacterized protein</fullName>
    </submittedName>
</protein>
<dbReference type="EMBL" id="JAYMYQ010000001">
    <property type="protein sequence ID" value="KAK7362065.1"/>
    <property type="molecule type" value="Genomic_DNA"/>
</dbReference>
<name>A0AAN9MW18_CANGL</name>
<proteinExistence type="predicted"/>
<dbReference type="AlphaFoldDB" id="A0AAN9MW18"/>
<keyword evidence="2" id="KW-1185">Reference proteome</keyword>
<accession>A0AAN9MW18</accession>
<gene>
    <name evidence="1" type="ORF">VNO77_04165</name>
</gene>
<reference evidence="1 2" key="1">
    <citation type="submission" date="2024-01" db="EMBL/GenBank/DDBJ databases">
        <title>The genomes of 5 underutilized Papilionoideae crops provide insights into root nodulation and disease resistanc.</title>
        <authorList>
            <person name="Jiang F."/>
        </authorList>
    </citation>
    <scope>NUCLEOTIDE SEQUENCE [LARGE SCALE GENOMIC DNA]</scope>
    <source>
        <strain evidence="1">LVBAO_FW01</strain>
        <tissue evidence="1">Leaves</tissue>
    </source>
</reference>
<comment type="caution">
    <text evidence="1">The sequence shown here is derived from an EMBL/GenBank/DDBJ whole genome shotgun (WGS) entry which is preliminary data.</text>
</comment>
<sequence length="245" mass="27570">MGVADQVLYHPSYSFCNTYFAKMGLTLYVRAKPLSFCGAGHIDGPLPCLNFTQGSREDGTFRPHQMDLPIGESLHLPLAGCANIDVLTTVSTFDEAIACELEAPYAWVQSFNRDDCKRTLRIKRFRKIIGPRSTLVHESIFHFSHAGWQLLPFGSFHSEGKIWEPRLYQGGASSILGAAANATTMGEDYVMRWRFVLLADQNRMFPKHSDGFSLPLDLRPLSWLQELEDLNVPHDCGHGELHDRS</sequence>
<evidence type="ECO:0000313" key="1">
    <source>
        <dbReference type="EMBL" id="KAK7362065.1"/>
    </source>
</evidence>
<organism evidence="1 2">
    <name type="scientific">Canavalia gladiata</name>
    <name type="common">Sword bean</name>
    <name type="synonym">Dolichos gladiatus</name>
    <dbReference type="NCBI Taxonomy" id="3824"/>
    <lineage>
        <taxon>Eukaryota</taxon>
        <taxon>Viridiplantae</taxon>
        <taxon>Streptophyta</taxon>
        <taxon>Embryophyta</taxon>
        <taxon>Tracheophyta</taxon>
        <taxon>Spermatophyta</taxon>
        <taxon>Magnoliopsida</taxon>
        <taxon>eudicotyledons</taxon>
        <taxon>Gunneridae</taxon>
        <taxon>Pentapetalae</taxon>
        <taxon>rosids</taxon>
        <taxon>fabids</taxon>
        <taxon>Fabales</taxon>
        <taxon>Fabaceae</taxon>
        <taxon>Papilionoideae</taxon>
        <taxon>50 kb inversion clade</taxon>
        <taxon>NPAAA clade</taxon>
        <taxon>indigoferoid/millettioid clade</taxon>
        <taxon>Phaseoleae</taxon>
        <taxon>Canavalia</taxon>
    </lineage>
</organism>
<evidence type="ECO:0000313" key="2">
    <source>
        <dbReference type="Proteomes" id="UP001367508"/>
    </source>
</evidence>
<dbReference type="Proteomes" id="UP001367508">
    <property type="component" value="Unassembled WGS sequence"/>
</dbReference>